<evidence type="ECO:0000256" key="1">
    <source>
        <dbReference type="SAM" id="MobiDB-lite"/>
    </source>
</evidence>
<proteinExistence type="predicted"/>
<dbReference type="STRING" id="181874.A0A409WMG3"/>
<dbReference type="InParanoid" id="A0A409WMG3"/>
<accession>A0A409WMG3</accession>
<keyword evidence="3" id="KW-1185">Reference proteome</keyword>
<dbReference type="AlphaFoldDB" id="A0A409WMG3"/>
<feature type="region of interest" description="Disordered" evidence="1">
    <location>
        <begin position="492"/>
        <end position="615"/>
    </location>
</feature>
<evidence type="ECO:0000313" key="2">
    <source>
        <dbReference type="EMBL" id="PPQ79708.1"/>
    </source>
</evidence>
<gene>
    <name evidence="2" type="ORF">CVT24_010239</name>
</gene>
<evidence type="ECO:0000313" key="3">
    <source>
        <dbReference type="Proteomes" id="UP000284842"/>
    </source>
</evidence>
<name>A0A409WMG3_9AGAR</name>
<feature type="compositionally biased region" description="Low complexity" evidence="1">
    <location>
        <begin position="529"/>
        <end position="538"/>
    </location>
</feature>
<dbReference type="EMBL" id="NHTK01005405">
    <property type="protein sequence ID" value="PPQ79708.1"/>
    <property type="molecule type" value="Genomic_DNA"/>
</dbReference>
<comment type="caution">
    <text evidence="2">The sequence shown here is derived from an EMBL/GenBank/DDBJ whole genome shotgun (WGS) entry which is preliminary data.</text>
</comment>
<feature type="region of interest" description="Disordered" evidence="1">
    <location>
        <begin position="689"/>
        <end position="724"/>
    </location>
</feature>
<feature type="compositionally biased region" description="Polar residues" evidence="1">
    <location>
        <begin position="497"/>
        <end position="507"/>
    </location>
</feature>
<sequence length="724" mass="79725">QLRNTTYQQQLHNQREADLESLREELTRNRQNPDDLTDTSLFNPVPDDLAAHNTLPIVLGSPLFDPADLPTPSTPPSLSISTSSSYYTPFYSPIPLPSPTASQSSQLTMAAAAPTVTVFPVPLPIRGTAKAPSFTQDRSREIGRYFSDVELLLEQAQITTDREKINAIARYAEFDISDFWQSLPEFSANPANYQAFKDAVLRLYPNADDSNNKFTVAELQNLIFRTREAGIRNVEDIGQYHRQFLHISNFLISKSRLSIIDCQRRFVTGFPDDLWNKILVRLQLKFVDHHPDDPWPIPDVYEAGCFVLRGSNMSSSISSTTPAVPQPSSSLGVVPLKTEDLSSLVSALTREFQNLKSITEALQDSQRLSTRQSSSQRSSSVKCAFCGRDHFIRNCDLVNNYIQAGKCKRNQEGKVVLPSGAFVPSSIPGNLLKERIDEYHRLNPNQLAATHLMAMHTIVLDDRPEPAPASLFQLSADDRIASLEAELFALRSRREASNSSSTGVRTRSQAKKNAAEQPQPSPPSPTPPASSTSSTTPQNVSVAPGHSSSSSSNPAPEPLHSQTPAASANGPEHPFRSVPDPYQRPFASSTSNQPPAPSSTRKSDSSQPVRHLPPIHNPLIASKVFERSLDTPVMVTGRELLSLSPEVRAQYREATTTKRVAFKDANLSSMVEIDILQEVEAQEMFYTAPSTPEYIPTPPDRSRSSTPSSIPSVEPYPSSNVAAD</sequence>
<reference evidence="2 3" key="1">
    <citation type="journal article" date="2018" name="Evol. Lett.">
        <title>Horizontal gene cluster transfer increased hallucinogenic mushroom diversity.</title>
        <authorList>
            <person name="Reynolds H.T."/>
            <person name="Vijayakumar V."/>
            <person name="Gluck-Thaler E."/>
            <person name="Korotkin H.B."/>
            <person name="Matheny P.B."/>
            <person name="Slot J.C."/>
        </authorList>
    </citation>
    <scope>NUCLEOTIDE SEQUENCE [LARGE SCALE GENOMIC DNA]</scope>
    <source>
        <strain evidence="2 3">2629</strain>
    </source>
</reference>
<feature type="compositionally biased region" description="Pro residues" evidence="1">
    <location>
        <begin position="519"/>
        <end position="528"/>
    </location>
</feature>
<feature type="non-terminal residue" evidence="2">
    <location>
        <position position="1"/>
    </location>
</feature>
<dbReference type="OrthoDB" id="3252634at2759"/>
<dbReference type="Proteomes" id="UP000284842">
    <property type="component" value="Unassembled WGS sequence"/>
</dbReference>
<organism evidence="2 3">
    <name type="scientific">Panaeolus cyanescens</name>
    <dbReference type="NCBI Taxonomy" id="181874"/>
    <lineage>
        <taxon>Eukaryota</taxon>
        <taxon>Fungi</taxon>
        <taxon>Dikarya</taxon>
        <taxon>Basidiomycota</taxon>
        <taxon>Agaricomycotina</taxon>
        <taxon>Agaricomycetes</taxon>
        <taxon>Agaricomycetidae</taxon>
        <taxon>Agaricales</taxon>
        <taxon>Agaricineae</taxon>
        <taxon>Galeropsidaceae</taxon>
        <taxon>Panaeolus</taxon>
    </lineage>
</organism>
<protein>
    <submittedName>
        <fullName evidence="2">Uncharacterized protein</fullName>
    </submittedName>
</protein>